<dbReference type="SUPFAM" id="SSF46689">
    <property type="entry name" value="Homeodomain-like"/>
    <property type="match status" value="1"/>
</dbReference>
<reference evidence="5 7" key="2">
    <citation type="submission" date="2020-03" db="EMBL/GenBank/DDBJ databases">
        <title>Genomic Encyclopedia of Type Strains, Phase IV (KMG-IV): sequencing the most valuable type-strain genomes for metagenomic binning, comparative biology and taxonomic classification.</title>
        <authorList>
            <person name="Goeker M."/>
        </authorList>
    </citation>
    <scope>NUCLEOTIDE SEQUENCE [LARGE SCALE GENOMIC DNA]</scope>
    <source>
        <strain evidence="5 7">DSM 105722</strain>
    </source>
</reference>
<dbReference type="Proteomes" id="UP000576368">
    <property type="component" value="Unassembled WGS sequence"/>
</dbReference>
<keyword evidence="2 5" id="KW-0238">DNA-binding</keyword>
<dbReference type="GO" id="GO:0043565">
    <property type="term" value="F:sequence-specific DNA binding"/>
    <property type="evidence" value="ECO:0007669"/>
    <property type="project" value="InterPro"/>
</dbReference>
<keyword evidence="8" id="KW-1185">Reference proteome</keyword>
<evidence type="ECO:0000313" key="7">
    <source>
        <dbReference type="Proteomes" id="UP000576368"/>
    </source>
</evidence>
<evidence type="ECO:0000256" key="3">
    <source>
        <dbReference type="ARBA" id="ARBA00023163"/>
    </source>
</evidence>
<dbReference type="PANTHER" id="PTHR43280:SF32">
    <property type="entry name" value="TRANSCRIPTIONAL REGULATORY PROTEIN"/>
    <property type="match status" value="1"/>
</dbReference>
<keyword evidence="3" id="KW-0804">Transcription</keyword>
<evidence type="ECO:0000256" key="1">
    <source>
        <dbReference type="ARBA" id="ARBA00023015"/>
    </source>
</evidence>
<accession>A0A7X5YHR4</accession>
<dbReference type="InterPro" id="IPR009057">
    <property type="entry name" value="Homeodomain-like_sf"/>
</dbReference>
<gene>
    <name evidence="6" type="ORF">F1644_15930</name>
    <name evidence="5" type="ORF">GGR15_003485</name>
</gene>
<dbReference type="RefSeq" id="WP_168044494.1">
    <property type="nucleotide sequence ID" value="NZ_BMPA01000012.1"/>
</dbReference>
<name>A0A7X5YHR4_9BACT</name>
<evidence type="ECO:0000313" key="5">
    <source>
        <dbReference type="EMBL" id="NJC19847.1"/>
    </source>
</evidence>
<dbReference type="EMBL" id="CP043839">
    <property type="protein sequence ID" value="WOF13657.1"/>
    <property type="molecule type" value="Genomic_DNA"/>
</dbReference>
<sequence>MGEILKMNTIHDYHEFLGVKTLHPLVSVIDLSEVPPVRLARKNFGFYTVFLKDVKCGDLRYGRKMYDYQEGTLVFIAPGQIVGDDDNGTRVQVKGWALLFHPDLLLGTSLGRKMKDYSFFSYEANEALHMSDREREIVINCFQEIREELEHAIDKHSRSIITANIEVFLNHCVRFYDRQFITRKDVNKDILTRFEDLLNGYFESDAPVSYGLPSVAFCADKLNLSANYFGDLIKKETGKSAQEYIQFTIIEKVKERFADSSKSVSEIAYEMGFKYPHHLSRLFKKMEGCSPNEYRVALNY</sequence>
<keyword evidence="1" id="KW-0805">Transcription regulation</keyword>
<dbReference type="SMART" id="SM00342">
    <property type="entry name" value="HTH_ARAC"/>
    <property type="match status" value="1"/>
</dbReference>
<dbReference type="GeneID" id="86892816"/>
<proteinExistence type="predicted"/>
<dbReference type="AlphaFoldDB" id="A0A7X5YHR4"/>
<organism evidence="5 7">
    <name type="scientific">Butyricimonas paravirosa</name>
    <dbReference type="NCBI Taxonomy" id="1472417"/>
    <lineage>
        <taxon>Bacteria</taxon>
        <taxon>Pseudomonadati</taxon>
        <taxon>Bacteroidota</taxon>
        <taxon>Bacteroidia</taxon>
        <taxon>Bacteroidales</taxon>
        <taxon>Odoribacteraceae</taxon>
        <taxon>Butyricimonas</taxon>
    </lineage>
</organism>
<dbReference type="InterPro" id="IPR018060">
    <property type="entry name" value="HTH_AraC"/>
</dbReference>
<evidence type="ECO:0000313" key="6">
    <source>
        <dbReference type="EMBL" id="WOF13657.1"/>
    </source>
</evidence>
<dbReference type="Proteomes" id="UP001302374">
    <property type="component" value="Chromosome"/>
</dbReference>
<dbReference type="PROSITE" id="PS01124">
    <property type="entry name" value="HTH_ARAC_FAMILY_2"/>
    <property type="match status" value="1"/>
</dbReference>
<dbReference type="GO" id="GO:0003700">
    <property type="term" value="F:DNA-binding transcription factor activity"/>
    <property type="evidence" value="ECO:0007669"/>
    <property type="project" value="InterPro"/>
</dbReference>
<dbReference type="Gene3D" id="1.10.10.60">
    <property type="entry name" value="Homeodomain-like"/>
    <property type="match status" value="2"/>
</dbReference>
<dbReference type="EMBL" id="JAATLI010000013">
    <property type="protein sequence ID" value="NJC19847.1"/>
    <property type="molecule type" value="Genomic_DNA"/>
</dbReference>
<evidence type="ECO:0000313" key="8">
    <source>
        <dbReference type="Proteomes" id="UP001302374"/>
    </source>
</evidence>
<dbReference type="PANTHER" id="PTHR43280">
    <property type="entry name" value="ARAC-FAMILY TRANSCRIPTIONAL REGULATOR"/>
    <property type="match status" value="1"/>
</dbReference>
<evidence type="ECO:0000259" key="4">
    <source>
        <dbReference type="PROSITE" id="PS01124"/>
    </source>
</evidence>
<reference evidence="6 8" key="1">
    <citation type="submission" date="2019-09" db="EMBL/GenBank/DDBJ databases">
        <title>Butyricimonas paravirosa DSM 105722 (=214-4 = JCM 18677 = CCUG 65563).</title>
        <authorList>
            <person name="Le Roy T."/>
            <person name="Cani P.D."/>
        </authorList>
    </citation>
    <scope>NUCLEOTIDE SEQUENCE [LARGE SCALE GENOMIC DNA]</scope>
    <source>
        <strain evidence="6 8">DSM 105722</strain>
    </source>
</reference>
<evidence type="ECO:0000256" key="2">
    <source>
        <dbReference type="ARBA" id="ARBA00023125"/>
    </source>
</evidence>
<protein>
    <submittedName>
        <fullName evidence="6">AraC family transcriptional regulator</fullName>
    </submittedName>
    <submittedName>
        <fullName evidence="5">AraC-like DNA-binding protein</fullName>
    </submittedName>
</protein>
<dbReference type="Pfam" id="PF12833">
    <property type="entry name" value="HTH_18"/>
    <property type="match status" value="1"/>
</dbReference>
<feature type="domain" description="HTH araC/xylS-type" evidence="4">
    <location>
        <begin position="196"/>
        <end position="297"/>
    </location>
</feature>